<dbReference type="OrthoDB" id="10644948at2759"/>
<gene>
    <name evidence="2" type="ORF">BV898_01878</name>
</gene>
<name>A0A1W0XAA6_HYPEX</name>
<evidence type="ECO:0000313" key="2">
    <source>
        <dbReference type="EMBL" id="OQV24340.1"/>
    </source>
</evidence>
<protein>
    <submittedName>
        <fullName evidence="2">Uncharacterized protein</fullName>
    </submittedName>
</protein>
<keyword evidence="3" id="KW-1185">Reference proteome</keyword>
<feature type="region of interest" description="Disordered" evidence="1">
    <location>
        <begin position="1"/>
        <end position="28"/>
    </location>
</feature>
<proteinExistence type="predicted"/>
<accession>A0A1W0XAA6</accession>
<dbReference type="AlphaFoldDB" id="A0A1W0XAA6"/>
<reference evidence="3" key="1">
    <citation type="submission" date="2017-01" db="EMBL/GenBank/DDBJ databases">
        <title>Comparative genomics of anhydrobiosis in the tardigrade Hypsibius dujardini.</title>
        <authorList>
            <person name="Yoshida Y."/>
            <person name="Koutsovoulos G."/>
            <person name="Laetsch D."/>
            <person name="Stevens L."/>
            <person name="Kumar S."/>
            <person name="Horikawa D."/>
            <person name="Ishino K."/>
            <person name="Komine S."/>
            <person name="Tomita M."/>
            <person name="Blaxter M."/>
            <person name="Arakawa K."/>
        </authorList>
    </citation>
    <scope>NUCLEOTIDE SEQUENCE [LARGE SCALE GENOMIC DNA]</scope>
    <source>
        <strain evidence="3">Z151</strain>
    </source>
</reference>
<dbReference type="Proteomes" id="UP000192578">
    <property type="component" value="Unassembled WGS sequence"/>
</dbReference>
<feature type="compositionally biased region" description="Basic residues" evidence="1">
    <location>
        <begin position="1"/>
        <end position="12"/>
    </location>
</feature>
<evidence type="ECO:0000256" key="1">
    <source>
        <dbReference type="SAM" id="MobiDB-lite"/>
    </source>
</evidence>
<dbReference type="EMBL" id="MTYJ01000007">
    <property type="protein sequence ID" value="OQV24340.1"/>
    <property type="molecule type" value="Genomic_DNA"/>
</dbReference>
<sequence>MDKSRTGVHKSSSRSNGRAKKDSSSKQQQQVAKLAAFYTGMLERLDKYVANYQAQFRQEMMDLGITEEDCFTKTCNLYTNEQLGMTVVELEEALKLDEEVREVARKEEQQRKSDMRKSRVMFRVPMVPVKKSAKRRSSIVVGIVPVCSTAFRKVPSGMKRAGSKTAATPRHGRLGEIAYSAQGSPIRIDARVAGKGSYSKDGKVSAARLKMQVMEHTFAF</sequence>
<comment type="caution">
    <text evidence="2">The sequence shown here is derived from an EMBL/GenBank/DDBJ whole genome shotgun (WGS) entry which is preliminary data.</text>
</comment>
<evidence type="ECO:0000313" key="3">
    <source>
        <dbReference type="Proteomes" id="UP000192578"/>
    </source>
</evidence>
<organism evidence="2 3">
    <name type="scientific">Hypsibius exemplaris</name>
    <name type="common">Freshwater tardigrade</name>
    <dbReference type="NCBI Taxonomy" id="2072580"/>
    <lineage>
        <taxon>Eukaryota</taxon>
        <taxon>Metazoa</taxon>
        <taxon>Ecdysozoa</taxon>
        <taxon>Tardigrada</taxon>
        <taxon>Eutardigrada</taxon>
        <taxon>Parachela</taxon>
        <taxon>Hypsibioidea</taxon>
        <taxon>Hypsibiidae</taxon>
        <taxon>Hypsibius</taxon>
    </lineage>
</organism>